<feature type="compositionally biased region" description="Gly residues" evidence="1">
    <location>
        <begin position="1"/>
        <end position="11"/>
    </location>
</feature>
<feature type="compositionally biased region" description="Polar residues" evidence="1">
    <location>
        <begin position="38"/>
        <end position="51"/>
    </location>
</feature>
<feature type="compositionally biased region" description="Pro residues" evidence="1">
    <location>
        <begin position="14"/>
        <end position="25"/>
    </location>
</feature>
<evidence type="ECO:0000256" key="1">
    <source>
        <dbReference type="SAM" id="MobiDB-lite"/>
    </source>
</evidence>
<reference evidence="2" key="1">
    <citation type="journal article" date="2020" name="Stud. Mycol.">
        <title>101 Dothideomycetes genomes: a test case for predicting lifestyles and emergence of pathogens.</title>
        <authorList>
            <person name="Haridas S."/>
            <person name="Albert R."/>
            <person name="Binder M."/>
            <person name="Bloem J."/>
            <person name="Labutti K."/>
            <person name="Salamov A."/>
            <person name="Andreopoulos B."/>
            <person name="Baker S."/>
            <person name="Barry K."/>
            <person name="Bills G."/>
            <person name="Bluhm B."/>
            <person name="Cannon C."/>
            <person name="Castanera R."/>
            <person name="Culley D."/>
            <person name="Daum C."/>
            <person name="Ezra D."/>
            <person name="Gonzalez J."/>
            <person name="Henrissat B."/>
            <person name="Kuo A."/>
            <person name="Liang C."/>
            <person name="Lipzen A."/>
            <person name="Lutzoni F."/>
            <person name="Magnuson J."/>
            <person name="Mondo S."/>
            <person name="Nolan M."/>
            <person name="Ohm R."/>
            <person name="Pangilinan J."/>
            <person name="Park H.-J."/>
            <person name="Ramirez L."/>
            <person name="Alfaro M."/>
            <person name="Sun H."/>
            <person name="Tritt A."/>
            <person name="Yoshinaga Y."/>
            <person name="Zwiers L.-H."/>
            <person name="Turgeon B."/>
            <person name="Goodwin S."/>
            <person name="Spatafora J."/>
            <person name="Crous P."/>
            <person name="Grigoriev I."/>
        </authorList>
    </citation>
    <scope>NUCLEOTIDE SEQUENCE</scope>
    <source>
        <strain evidence="2">CBS 122681</strain>
    </source>
</reference>
<feature type="compositionally biased region" description="Low complexity" evidence="1">
    <location>
        <begin position="26"/>
        <end position="36"/>
    </location>
</feature>
<sequence>METESGTGGGKRPLPTPHPNPPLTPLYPQSQPQPSLETRIQYSMQPENSASARGHDPPAPVDQESRCDCDSCCSPVRCVTDAVVEVSRWVKEWGKWGLEGCLEAVGECFRCG</sequence>
<evidence type="ECO:0000313" key="2">
    <source>
        <dbReference type="EMBL" id="KAF2649172.1"/>
    </source>
</evidence>
<feature type="region of interest" description="Disordered" evidence="1">
    <location>
        <begin position="1"/>
        <end position="65"/>
    </location>
</feature>
<gene>
    <name evidence="2" type="ORF">K491DRAFT_698358</name>
</gene>
<organism evidence="2 3">
    <name type="scientific">Lophiostoma macrostomum CBS 122681</name>
    <dbReference type="NCBI Taxonomy" id="1314788"/>
    <lineage>
        <taxon>Eukaryota</taxon>
        <taxon>Fungi</taxon>
        <taxon>Dikarya</taxon>
        <taxon>Ascomycota</taxon>
        <taxon>Pezizomycotina</taxon>
        <taxon>Dothideomycetes</taxon>
        <taxon>Pleosporomycetidae</taxon>
        <taxon>Pleosporales</taxon>
        <taxon>Lophiostomataceae</taxon>
        <taxon>Lophiostoma</taxon>
    </lineage>
</organism>
<dbReference type="Proteomes" id="UP000799324">
    <property type="component" value="Unassembled WGS sequence"/>
</dbReference>
<proteinExistence type="predicted"/>
<accession>A0A6A6SNS8</accession>
<evidence type="ECO:0000313" key="3">
    <source>
        <dbReference type="Proteomes" id="UP000799324"/>
    </source>
</evidence>
<dbReference type="AlphaFoldDB" id="A0A6A6SNS8"/>
<dbReference type="EMBL" id="MU004504">
    <property type="protein sequence ID" value="KAF2649172.1"/>
    <property type="molecule type" value="Genomic_DNA"/>
</dbReference>
<name>A0A6A6SNS8_9PLEO</name>
<protein>
    <submittedName>
        <fullName evidence="2">Uncharacterized protein</fullName>
    </submittedName>
</protein>
<keyword evidence="3" id="KW-1185">Reference proteome</keyword>